<gene>
    <name evidence="2" type="ORF">OPV22_031063</name>
</gene>
<evidence type="ECO:0000256" key="1">
    <source>
        <dbReference type="SAM" id="MobiDB-lite"/>
    </source>
</evidence>
<dbReference type="EMBL" id="JAQQAF010000009">
    <property type="protein sequence ID" value="KAJ8458137.1"/>
    <property type="molecule type" value="Genomic_DNA"/>
</dbReference>
<evidence type="ECO:0000313" key="3">
    <source>
        <dbReference type="Proteomes" id="UP001222027"/>
    </source>
</evidence>
<sequence length="75" mass="8043">MGLQRIARLLHLYATSYNGVTCLPSGRLLSQIHHGRAHAGPDHHPNGRAGGGKMGRPESAKSSLPDRGGSHWLLQ</sequence>
<accession>A0AAV8PRR8</accession>
<evidence type="ECO:0000313" key="2">
    <source>
        <dbReference type="EMBL" id="KAJ8458137.1"/>
    </source>
</evidence>
<keyword evidence="3" id="KW-1185">Reference proteome</keyword>
<organism evidence="2 3">
    <name type="scientific">Ensete ventricosum</name>
    <name type="common">Abyssinian banana</name>
    <name type="synonym">Musa ensete</name>
    <dbReference type="NCBI Taxonomy" id="4639"/>
    <lineage>
        <taxon>Eukaryota</taxon>
        <taxon>Viridiplantae</taxon>
        <taxon>Streptophyta</taxon>
        <taxon>Embryophyta</taxon>
        <taxon>Tracheophyta</taxon>
        <taxon>Spermatophyta</taxon>
        <taxon>Magnoliopsida</taxon>
        <taxon>Liliopsida</taxon>
        <taxon>Zingiberales</taxon>
        <taxon>Musaceae</taxon>
        <taxon>Ensete</taxon>
    </lineage>
</organism>
<feature type="region of interest" description="Disordered" evidence="1">
    <location>
        <begin position="33"/>
        <end position="75"/>
    </location>
</feature>
<dbReference type="Proteomes" id="UP001222027">
    <property type="component" value="Unassembled WGS sequence"/>
</dbReference>
<comment type="caution">
    <text evidence="2">The sequence shown here is derived from an EMBL/GenBank/DDBJ whole genome shotgun (WGS) entry which is preliminary data.</text>
</comment>
<dbReference type="AlphaFoldDB" id="A0AAV8PRR8"/>
<proteinExistence type="predicted"/>
<name>A0AAV8PRR8_ENSVE</name>
<reference evidence="2 3" key="1">
    <citation type="submission" date="2022-12" db="EMBL/GenBank/DDBJ databases">
        <title>Chromosome-scale assembly of the Ensete ventricosum genome.</title>
        <authorList>
            <person name="Dussert Y."/>
            <person name="Stocks J."/>
            <person name="Wendawek A."/>
            <person name="Woldeyes F."/>
            <person name="Nichols R.A."/>
            <person name="Borrell J.S."/>
        </authorList>
    </citation>
    <scope>NUCLEOTIDE SEQUENCE [LARGE SCALE GENOMIC DNA]</scope>
    <source>
        <strain evidence="3">cv. Maze</strain>
        <tissue evidence="2">Seeds</tissue>
    </source>
</reference>
<protein>
    <submittedName>
        <fullName evidence="2">Uncharacterized protein</fullName>
    </submittedName>
</protein>